<keyword evidence="2" id="KW-1185">Reference proteome</keyword>
<evidence type="ECO:0000313" key="2">
    <source>
        <dbReference type="Proteomes" id="UP000032300"/>
    </source>
</evidence>
<dbReference type="Proteomes" id="UP000032300">
    <property type="component" value="Chromosome"/>
</dbReference>
<reference evidence="1 2" key="2">
    <citation type="submission" date="2015-02" db="EMBL/GenBank/DDBJ databases">
        <title>The complete genome of Sphingomonas hengshuiensis sp. WHSC-8 isolated from soil of Hengshui Lake.</title>
        <authorList>
            <person name="Wei S."/>
            <person name="Guo J."/>
            <person name="Su C."/>
            <person name="Wu R."/>
            <person name="Zhang Z."/>
            <person name="Liang K."/>
            <person name="Li H."/>
            <person name="Wang T."/>
            <person name="Liu H."/>
            <person name="Zhang C."/>
            <person name="Li Z."/>
            <person name="Wang Q."/>
            <person name="Meng J."/>
        </authorList>
    </citation>
    <scope>NUCLEOTIDE SEQUENCE [LARGE SCALE GENOMIC DNA]</scope>
    <source>
        <strain evidence="1 2">WHSC-8</strain>
    </source>
</reference>
<sequence length="85" mass="9809">MAPVMAARVPEADRLRACRLRFERALRDGITMTEADTRLSLERIAERRRRIEAIRTRAAPVAADRSTQTYHRNCALLGERDDQED</sequence>
<dbReference type="AlphaFoldDB" id="A0A7U4JAB3"/>
<organism evidence="1 2">
    <name type="scientific">Sphingomonas hengshuiensis</name>
    <dbReference type="NCBI Taxonomy" id="1609977"/>
    <lineage>
        <taxon>Bacteria</taxon>
        <taxon>Pseudomonadati</taxon>
        <taxon>Pseudomonadota</taxon>
        <taxon>Alphaproteobacteria</taxon>
        <taxon>Sphingomonadales</taxon>
        <taxon>Sphingomonadaceae</taxon>
        <taxon>Sphingomonas</taxon>
    </lineage>
</organism>
<dbReference type="KEGG" id="sphi:TS85_17115"/>
<name>A0A7U4JAB3_9SPHN</name>
<evidence type="ECO:0000313" key="1">
    <source>
        <dbReference type="EMBL" id="AJP73144.1"/>
    </source>
</evidence>
<proteinExistence type="predicted"/>
<gene>
    <name evidence="1" type="ORF">TS85_17115</name>
</gene>
<protein>
    <submittedName>
        <fullName evidence="1">Uncharacterized protein</fullName>
    </submittedName>
</protein>
<dbReference type="EMBL" id="CP010836">
    <property type="protein sequence ID" value="AJP73144.1"/>
    <property type="molecule type" value="Genomic_DNA"/>
</dbReference>
<accession>A0A7U4JAB3</accession>
<reference evidence="1 2" key="1">
    <citation type="journal article" date="2015" name="Int. J. Syst. Evol. Microbiol.">
        <title>Sphingomonas hengshuiensis sp. nov., isolated from lake wetland.</title>
        <authorList>
            <person name="Wei S."/>
            <person name="Wang T."/>
            <person name="Liu H."/>
            <person name="Zhang C."/>
            <person name="Guo J."/>
            <person name="Wang Q."/>
            <person name="Liang K."/>
            <person name="Zhang Z."/>
        </authorList>
    </citation>
    <scope>NUCLEOTIDE SEQUENCE [LARGE SCALE GENOMIC DNA]</scope>
    <source>
        <strain evidence="1 2">WHSC-8</strain>
    </source>
</reference>